<dbReference type="RefSeq" id="WP_339892337.1">
    <property type="nucleotide sequence ID" value="NZ_CAXBCE010000045.1"/>
</dbReference>
<organism evidence="2 3">
    <name type="scientific">Neptuniibacter pectenicola</name>
    <dbReference type="NCBI Taxonomy" id="1806669"/>
    <lineage>
        <taxon>Bacteria</taxon>
        <taxon>Pseudomonadati</taxon>
        <taxon>Pseudomonadota</taxon>
        <taxon>Gammaproteobacteria</taxon>
        <taxon>Oceanospirillales</taxon>
        <taxon>Oceanospirillaceae</taxon>
        <taxon>Neptuniibacter</taxon>
    </lineage>
</organism>
<dbReference type="PANTHER" id="PTHR43798:SF33">
    <property type="entry name" value="HYDROLASE, PUTATIVE (AFU_ORTHOLOGUE AFUA_2G14860)-RELATED"/>
    <property type="match status" value="1"/>
</dbReference>
<dbReference type="PRINTS" id="PR00111">
    <property type="entry name" value="ABHYDROLASE"/>
</dbReference>
<feature type="domain" description="AB hydrolase-1" evidence="1">
    <location>
        <begin position="30"/>
        <end position="261"/>
    </location>
</feature>
<dbReference type="InterPro" id="IPR050266">
    <property type="entry name" value="AB_hydrolase_sf"/>
</dbReference>
<dbReference type="GO" id="GO:0016787">
    <property type="term" value="F:hydrolase activity"/>
    <property type="evidence" value="ECO:0007669"/>
    <property type="project" value="UniProtKB-KW"/>
</dbReference>
<gene>
    <name evidence="2" type="ORF">WNY58_13355</name>
</gene>
<accession>A0ABU9TVC2</accession>
<dbReference type="EMBL" id="JBBMRA010000014">
    <property type="protein sequence ID" value="MEM5537376.1"/>
    <property type="molecule type" value="Genomic_DNA"/>
</dbReference>
<name>A0ABU9TVC2_9GAMM</name>
<dbReference type="SUPFAM" id="SSF53474">
    <property type="entry name" value="alpha/beta-Hydrolases"/>
    <property type="match status" value="1"/>
</dbReference>
<dbReference type="InterPro" id="IPR000073">
    <property type="entry name" value="AB_hydrolase_1"/>
</dbReference>
<dbReference type="Proteomes" id="UP001449225">
    <property type="component" value="Unassembled WGS sequence"/>
</dbReference>
<keyword evidence="2" id="KW-0378">Hydrolase</keyword>
<proteinExistence type="predicted"/>
<reference evidence="2 3" key="1">
    <citation type="submission" date="2024-03" db="EMBL/GenBank/DDBJ databases">
        <title>Community enrichment and isolation of bacterial strains for fucoidan degradation.</title>
        <authorList>
            <person name="Sichert A."/>
        </authorList>
    </citation>
    <scope>NUCLEOTIDE SEQUENCE [LARGE SCALE GENOMIC DNA]</scope>
    <source>
        <strain evidence="2 3">AS76</strain>
    </source>
</reference>
<dbReference type="Gene3D" id="3.40.50.1820">
    <property type="entry name" value="alpha/beta hydrolase"/>
    <property type="match status" value="1"/>
</dbReference>
<dbReference type="PANTHER" id="PTHR43798">
    <property type="entry name" value="MONOACYLGLYCEROL LIPASE"/>
    <property type="match status" value="1"/>
</dbReference>
<keyword evidence="3" id="KW-1185">Reference proteome</keyword>
<evidence type="ECO:0000313" key="2">
    <source>
        <dbReference type="EMBL" id="MEM5537376.1"/>
    </source>
</evidence>
<evidence type="ECO:0000313" key="3">
    <source>
        <dbReference type="Proteomes" id="UP001449225"/>
    </source>
</evidence>
<evidence type="ECO:0000259" key="1">
    <source>
        <dbReference type="Pfam" id="PF00561"/>
    </source>
</evidence>
<dbReference type="InterPro" id="IPR029058">
    <property type="entry name" value="AB_hydrolase_fold"/>
</dbReference>
<dbReference type="Pfam" id="PF00561">
    <property type="entry name" value="Abhydrolase_1"/>
    <property type="match status" value="1"/>
</dbReference>
<sequence length="282" mass="32074">MYTRSVRCLNATGFHNMVYHEWGRRDNPRVLICVHGLARNSRDFDELALALSQDYRVICPDLVGRGESDWLPEGQAYNMPLYLNDMTTLLARLNVDSVDWIGTSMGGLIGICLAALPNSPIKRLVLNDIGAYVPAAALQRISEYLGDKHFHSLSEVEQYMRQTYLSFKHLTDEQWHHVAKYGSRLQEKGTYALHYDPAIAQATKENSTEAVDLWPLWSAIQVPQLLIWGEESDVLLEDTVRVMAENKQLTLFSIPGIGHVPSLMEGFQIERVQTWLQEQSDN</sequence>
<protein>
    <submittedName>
        <fullName evidence="2">Alpha/beta hydrolase</fullName>
    </submittedName>
</protein>
<comment type="caution">
    <text evidence="2">The sequence shown here is derived from an EMBL/GenBank/DDBJ whole genome shotgun (WGS) entry which is preliminary data.</text>
</comment>